<dbReference type="Pfam" id="PF00226">
    <property type="entry name" value="DnaJ"/>
    <property type="match status" value="1"/>
</dbReference>
<keyword evidence="1" id="KW-0143">Chaperone</keyword>
<gene>
    <name evidence="4" type="ORF">GOCE00092_LOCUS23713</name>
</gene>
<dbReference type="GO" id="GO:0051082">
    <property type="term" value="F:unfolded protein binding"/>
    <property type="evidence" value="ECO:0007669"/>
    <property type="project" value="TreeGrafter"/>
</dbReference>
<dbReference type="InterPro" id="IPR001623">
    <property type="entry name" value="DnaJ_domain"/>
</dbReference>
<sequence>MTDCTLHPTHHHKHQHHQHVEIVPTSRPARKLDTFTVLNFISKVLELEPSSSSSSFGYGTTGYCSPPTSSPRMADNSFHPAINPYHVLQIRHDATPSEIREAYRRLSLLHHPGRRRKDHHGVGKNNNGETSGGGGGVTWSNSGSTTAAATTATAATSSRSSQIFQAIAASYETLLDNDARERFDMLWMQDQQYRIFGGTVRGEILVGGKRIMEAPSRSRSRNTARTNTTQDESDDGAMSVLMCTSFLSGSTNDGSDTLPSLMSSNASSESSDEDALYGPSSEKALVGPLWMMLKARQYRPFTDPLVLFERIFGSRIYRSQPPPHPATQQQFSHTASLEVITRAVTEDDWRDDDYVDGADIVWNKWTSPSNWQSNTTRLPDGTILTTTTRIRDNRRLTRTETVKINKQTGKRETFVTVEAFEIPQEDPTAGTPLGCCGCGPMSGFNNDILAAGPMTRNCQTAAKDCCAVDGNNKQQSRSLVLLQTDSPILSTASDDSNPLRTSSSSFDWDNFLLCHCGTAEIFSRTTSLSLDDKERQEQGCCHM</sequence>
<feature type="region of interest" description="Disordered" evidence="2">
    <location>
        <begin position="1"/>
        <end position="22"/>
    </location>
</feature>
<evidence type="ECO:0000313" key="4">
    <source>
        <dbReference type="EMBL" id="CAD9304803.1"/>
    </source>
</evidence>
<feature type="region of interest" description="Disordered" evidence="2">
    <location>
        <begin position="109"/>
        <end position="144"/>
    </location>
</feature>
<name>A0A7S1VP14_9STRA</name>
<dbReference type="GO" id="GO:0005737">
    <property type="term" value="C:cytoplasm"/>
    <property type="evidence" value="ECO:0007669"/>
    <property type="project" value="TreeGrafter"/>
</dbReference>
<organism evidence="4">
    <name type="scientific">Grammatophora oceanica</name>
    <dbReference type="NCBI Taxonomy" id="210454"/>
    <lineage>
        <taxon>Eukaryota</taxon>
        <taxon>Sar</taxon>
        <taxon>Stramenopiles</taxon>
        <taxon>Ochrophyta</taxon>
        <taxon>Bacillariophyta</taxon>
        <taxon>Fragilariophyceae</taxon>
        <taxon>Fragilariophycidae</taxon>
        <taxon>Rhabdonematales</taxon>
        <taxon>Grammatophoraceae</taxon>
        <taxon>Grammatophora</taxon>
    </lineage>
</organism>
<feature type="compositionally biased region" description="Basic residues" evidence="2">
    <location>
        <begin position="109"/>
        <end position="119"/>
    </location>
</feature>
<dbReference type="SUPFAM" id="SSF46565">
    <property type="entry name" value="Chaperone J-domain"/>
    <property type="match status" value="1"/>
</dbReference>
<dbReference type="InterPro" id="IPR036869">
    <property type="entry name" value="J_dom_sf"/>
</dbReference>
<feature type="compositionally biased region" description="Low complexity" evidence="2">
    <location>
        <begin position="260"/>
        <end position="269"/>
    </location>
</feature>
<dbReference type="PROSITE" id="PS50076">
    <property type="entry name" value="DNAJ_2"/>
    <property type="match status" value="1"/>
</dbReference>
<proteinExistence type="predicted"/>
<dbReference type="PANTHER" id="PTHR43096:SF52">
    <property type="entry name" value="DNAJ HOMOLOG 1, MITOCHONDRIAL-RELATED"/>
    <property type="match status" value="1"/>
</dbReference>
<dbReference type="GO" id="GO:0042026">
    <property type="term" value="P:protein refolding"/>
    <property type="evidence" value="ECO:0007669"/>
    <property type="project" value="TreeGrafter"/>
</dbReference>
<dbReference type="InterPro" id="IPR018253">
    <property type="entry name" value="DnaJ_domain_CS"/>
</dbReference>
<dbReference type="CDD" id="cd06257">
    <property type="entry name" value="DnaJ"/>
    <property type="match status" value="1"/>
</dbReference>
<feature type="domain" description="J" evidence="3">
    <location>
        <begin position="83"/>
        <end position="187"/>
    </location>
</feature>
<dbReference type="AlphaFoldDB" id="A0A7S1VP14"/>
<feature type="region of interest" description="Disordered" evidence="2">
    <location>
        <begin position="254"/>
        <end position="278"/>
    </location>
</feature>
<feature type="region of interest" description="Disordered" evidence="2">
    <location>
        <begin position="213"/>
        <end position="235"/>
    </location>
</feature>
<dbReference type="PRINTS" id="PR00625">
    <property type="entry name" value="JDOMAIN"/>
</dbReference>
<dbReference type="EMBL" id="HBGK01045063">
    <property type="protein sequence ID" value="CAD9304803.1"/>
    <property type="molecule type" value="Transcribed_RNA"/>
</dbReference>
<evidence type="ECO:0000256" key="1">
    <source>
        <dbReference type="ARBA" id="ARBA00023186"/>
    </source>
</evidence>
<evidence type="ECO:0000259" key="3">
    <source>
        <dbReference type="PROSITE" id="PS50076"/>
    </source>
</evidence>
<reference evidence="4" key="1">
    <citation type="submission" date="2021-01" db="EMBL/GenBank/DDBJ databases">
        <authorList>
            <person name="Corre E."/>
            <person name="Pelletier E."/>
            <person name="Niang G."/>
            <person name="Scheremetjew M."/>
            <person name="Finn R."/>
            <person name="Kale V."/>
            <person name="Holt S."/>
            <person name="Cochrane G."/>
            <person name="Meng A."/>
            <person name="Brown T."/>
            <person name="Cohen L."/>
        </authorList>
    </citation>
    <scope>NUCLEOTIDE SEQUENCE</scope>
    <source>
        <strain evidence="4">CCMP 410</strain>
    </source>
</reference>
<protein>
    <recommendedName>
        <fullName evidence="3">J domain-containing protein</fullName>
    </recommendedName>
</protein>
<accession>A0A7S1VP14</accession>
<dbReference type="PROSITE" id="PS00636">
    <property type="entry name" value="DNAJ_1"/>
    <property type="match status" value="1"/>
</dbReference>
<dbReference type="PANTHER" id="PTHR43096">
    <property type="entry name" value="DNAJ HOMOLOG 1, MITOCHONDRIAL-RELATED"/>
    <property type="match status" value="1"/>
</dbReference>
<evidence type="ECO:0000256" key="2">
    <source>
        <dbReference type="SAM" id="MobiDB-lite"/>
    </source>
</evidence>
<dbReference type="Gene3D" id="1.10.287.110">
    <property type="entry name" value="DnaJ domain"/>
    <property type="match status" value="1"/>
</dbReference>
<feature type="compositionally biased region" description="Basic residues" evidence="2">
    <location>
        <begin position="8"/>
        <end position="17"/>
    </location>
</feature>
<dbReference type="SMART" id="SM00271">
    <property type="entry name" value="DnaJ"/>
    <property type="match status" value="1"/>
</dbReference>